<comment type="caution">
    <text evidence="1">The sequence shown here is derived from an EMBL/GenBank/DDBJ whole genome shotgun (WGS) entry which is preliminary data.</text>
</comment>
<keyword evidence="3" id="KW-1185">Reference proteome</keyword>
<accession>A0A5N5FMQ2</accession>
<dbReference type="EMBL" id="SMOL01000640">
    <property type="protein sequence ID" value="KAB2604167.1"/>
    <property type="molecule type" value="Genomic_DNA"/>
</dbReference>
<organism evidence="1 3">
    <name type="scientific">Pyrus ussuriensis x Pyrus communis</name>
    <dbReference type="NCBI Taxonomy" id="2448454"/>
    <lineage>
        <taxon>Eukaryota</taxon>
        <taxon>Viridiplantae</taxon>
        <taxon>Streptophyta</taxon>
        <taxon>Embryophyta</taxon>
        <taxon>Tracheophyta</taxon>
        <taxon>Spermatophyta</taxon>
        <taxon>Magnoliopsida</taxon>
        <taxon>eudicotyledons</taxon>
        <taxon>Gunneridae</taxon>
        <taxon>Pentapetalae</taxon>
        <taxon>rosids</taxon>
        <taxon>fabids</taxon>
        <taxon>Rosales</taxon>
        <taxon>Rosaceae</taxon>
        <taxon>Amygdaloideae</taxon>
        <taxon>Maleae</taxon>
        <taxon>Pyrus</taxon>
    </lineage>
</organism>
<reference evidence="1 3" key="1">
    <citation type="submission" date="2019-09" db="EMBL/GenBank/DDBJ databases">
        <authorList>
            <person name="Ou C."/>
        </authorList>
    </citation>
    <scope>NUCLEOTIDE SEQUENCE [LARGE SCALE GENOMIC DNA]</scope>
    <source>
        <strain evidence="1">S2</strain>
        <tissue evidence="1">Leaf</tissue>
    </source>
</reference>
<dbReference type="EMBL" id="SMOL01000597">
    <property type="protein sequence ID" value="KAB2604670.1"/>
    <property type="molecule type" value="Genomic_DNA"/>
</dbReference>
<name>A0A5N5FMQ2_9ROSA</name>
<evidence type="ECO:0000313" key="2">
    <source>
        <dbReference type="EMBL" id="KAB2604670.1"/>
    </source>
</evidence>
<dbReference type="AlphaFoldDB" id="A0A5N5FMQ2"/>
<dbReference type="OrthoDB" id="10463943at2759"/>
<protein>
    <submittedName>
        <fullName evidence="1">Uncharacterized protein</fullName>
    </submittedName>
</protein>
<reference evidence="1 3" key="2">
    <citation type="submission" date="2019-11" db="EMBL/GenBank/DDBJ databases">
        <title>A de novo genome assembly of a pear dwarfing rootstock.</title>
        <authorList>
            <person name="Wang F."/>
            <person name="Wang J."/>
            <person name="Li S."/>
            <person name="Zhang Y."/>
            <person name="Fang M."/>
            <person name="Ma L."/>
            <person name="Zhao Y."/>
            <person name="Jiang S."/>
        </authorList>
    </citation>
    <scope>NUCLEOTIDE SEQUENCE [LARGE SCALE GENOMIC DNA]</scope>
    <source>
        <strain evidence="1">S2</strain>
        <tissue evidence="1">Leaf</tissue>
    </source>
</reference>
<evidence type="ECO:0000313" key="1">
    <source>
        <dbReference type="EMBL" id="KAB2604167.1"/>
    </source>
</evidence>
<dbReference type="Proteomes" id="UP000327157">
    <property type="component" value="Unassembled WGS sequence"/>
</dbReference>
<evidence type="ECO:0000313" key="3">
    <source>
        <dbReference type="Proteomes" id="UP000327157"/>
    </source>
</evidence>
<proteinExistence type="predicted"/>
<sequence length="131" mass="15710">MDKHQPNYGVEDIECLSDFFKDCLDLEKRFEDLIHLVGKMIIDQEPLQYVVNEVHRLLWHKLRVIRVARVKENIYVITIGEEAVARQLLEGNLWFVKGYTFSVKFWPTYHFLNHIKPDKVMFWVQSHGIPR</sequence>
<gene>
    <name evidence="2" type="ORF">D8674_037990</name>
    <name evidence="1" type="ORF">D8674_039655</name>
</gene>